<reference evidence="1 2" key="1">
    <citation type="journal article" date="2024" name="Nat. Commun.">
        <title>Phylogenomics reveals the evolutionary origins of lichenization in chlorophyte algae.</title>
        <authorList>
            <person name="Puginier C."/>
            <person name="Libourel C."/>
            <person name="Otte J."/>
            <person name="Skaloud P."/>
            <person name="Haon M."/>
            <person name="Grisel S."/>
            <person name="Petersen M."/>
            <person name="Berrin J.G."/>
            <person name="Delaux P.M."/>
            <person name="Dal Grande F."/>
            <person name="Keller J."/>
        </authorList>
    </citation>
    <scope>NUCLEOTIDE SEQUENCE [LARGE SCALE GENOMIC DNA]</scope>
    <source>
        <strain evidence="1 2">SAG 2043</strain>
    </source>
</reference>
<keyword evidence="2" id="KW-1185">Reference proteome</keyword>
<dbReference type="Proteomes" id="UP001489004">
    <property type="component" value="Unassembled WGS sequence"/>
</dbReference>
<sequence>MMPDPNIAAGQYGVCGQGEHCQAAWAYGWCSCGTVQSAKRPRASVSTARAAQFARHCGATYLPVLIHSAITHDVCLAATCSNII</sequence>
<dbReference type="EMBL" id="JALJOR010000011">
    <property type="protein sequence ID" value="KAK9809016.1"/>
    <property type="molecule type" value="Genomic_DNA"/>
</dbReference>
<comment type="caution">
    <text evidence="1">The sequence shown here is derived from an EMBL/GenBank/DDBJ whole genome shotgun (WGS) entry which is preliminary data.</text>
</comment>
<protein>
    <submittedName>
        <fullName evidence="1">Uncharacterized protein</fullName>
    </submittedName>
</protein>
<dbReference type="AlphaFoldDB" id="A0AAW1PHX8"/>
<evidence type="ECO:0000313" key="2">
    <source>
        <dbReference type="Proteomes" id="UP001489004"/>
    </source>
</evidence>
<organism evidence="1 2">
    <name type="scientific">[Myrmecia] bisecta</name>
    <dbReference type="NCBI Taxonomy" id="41462"/>
    <lineage>
        <taxon>Eukaryota</taxon>
        <taxon>Viridiplantae</taxon>
        <taxon>Chlorophyta</taxon>
        <taxon>core chlorophytes</taxon>
        <taxon>Trebouxiophyceae</taxon>
        <taxon>Trebouxiales</taxon>
        <taxon>Trebouxiaceae</taxon>
        <taxon>Myrmecia</taxon>
    </lineage>
</organism>
<evidence type="ECO:0000313" key="1">
    <source>
        <dbReference type="EMBL" id="KAK9809016.1"/>
    </source>
</evidence>
<gene>
    <name evidence="1" type="ORF">WJX72_007961</name>
</gene>
<accession>A0AAW1PHX8</accession>
<proteinExistence type="predicted"/>
<name>A0AAW1PHX8_9CHLO</name>